<dbReference type="SUPFAM" id="SSF50249">
    <property type="entry name" value="Nucleic acid-binding proteins"/>
    <property type="match status" value="1"/>
</dbReference>
<proteinExistence type="predicted"/>
<dbReference type="Proteomes" id="UP000324705">
    <property type="component" value="Chromosome 3A"/>
</dbReference>
<feature type="domain" description="S1 motif" evidence="1">
    <location>
        <begin position="4"/>
        <end position="72"/>
    </location>
</feature>
<gene>
    <name evidence="2" type="ORF">TRITD_3Av1G136070</name>
</gene>
<evidence type="ECO:0000313" key="2">
    <source>
        <dbReference type="EMBL" id="VAH61393.1"/>
    </source>
</evidence>
<dbReference type="InterPro" id="IPR003029">
    <property type="entry name" value="S1_domain"/>
</dbReference>
<dbReference type="Gramene" id="TRITD3Av1G136070.9">
    <property type="protein sequence ID" value="TRITD3Av1G136070.9"/>
    <property type="gene ID" value="TRITD3Av1G136070"/>
</dbReference>
<reference evidence="2 3" key="1">
    <citation type="submission" date="2017-09" db="EMBL/GenBank/DDBJ databases">
        <authorList>
            <consortium name="International Durum Wheat Genome Sequencing Consortium (IDWGSC)"/>
            <person name="Milanesi L."/>
        </authorList>
    </citation>
    <scope>NUCLEOTIDE SEQUENCE [LARGE SCALE GENOMIC DNA]</scope>
    <source>
        <strain evidence="3">cv. Svevo</strain>
    </source>
</reference>
<dbReference type="CDD" id="cd04465">
    <property type="entry name" value="S1_RPS1_repeat_ec2_hs2"/>
    <property type="match status" value="1"/>
</dbReference>
<dbReference type="EMBL" id="LT934115">
    <property type="protein sequence ID" value="VAH61393.1"/>
    <property type="molecule type" value="Genomic_DNA"/>
</dbReference>
<name>A0A9R0VL71_TRITD</name>
<accession>A0A9R0VL71</accession>
<dbReference type="AlphaFoldDB" id="A0A9R0VL71"/>
<dbReference type="PROSITE" id="PS50126">
    <property type="entry name" value="S1"/>
    <property type="match status" value="1"/>
</dbReference>
<dbReference type="InterPro" id="IPR012340">
    <property type="entry name" value="NA-bd_OB-fold"/>
</dbReference>
<protein>
    <recommendedName>
        <fullName evidence="1">S1 motif domain-containing protein</fullName>
    </recommendedName>
</protein>
<organism evidence="2 3">
    <name type="scientific">Triticum turgidum subsp. durum</name>
    <name type="common">Durum wheat</name>
    <name type="synonym">Triticum durum</name>
    <dbReference type="NCBI Taxonomy" id="4567"/>
    <lineage>
        <taxon>Eukaryota</taxon>
        <taxon>Viridiplantae</taxon>
        <taxon>Streptophyta</taxon>
        <taxon>Embryophyta</taxon>
        <taxon>Tracheophyta</taxon>
        <taxon>Spermatophyta</taxon>
        <taxon>Magnoliopsida</taxon>
        <taxon>Liliopsida</taxon>
        <taxon>Poales</taxon>
        <taxon>Poaceae</taxon>
        <taxon>BOP clade</taxon>
        <taxon>Pooideae</taxon>
        <taxon>Triticodae</taxon>
        <taxon>Triticeae</taxon>
        <taxon>Triticinae</taxon>
        <taxon>Triticum</taxon>
    </lineage>
</organism>
<evidence type="ECO:0000313" key="3">
    <source>
        <dbReference type="Proteomes" id="UP000324705"/>
    </source>
</evidence>
<sequence>MQLDEPIEVKIYEWNTGGLLTRIEGLRAFLPKFELMDRISTFTDLKNNVSRSICVCIIRLDEETNDLVVSEKKAWVCTLTYLRKLECFSLLLWKCGFQTLFCL</sequence>
<keyword evidence="3" id="KW-1185">Reference proteome</keyword>
<evidence type="ECO:0000259" key="1">
    <source>
        <dbReference type="PROSITE" id="PS50126"/>
    </source>
</evidence>
<dbReference type="GO" id="GO:0003676">
    <property type="term" value="F:nucleic acid binding"/>
    <property type="evidence" value="ECO:0007669"/>
    <property type="project" value="InterPro"/>
</dbReference>